<keyword evidence="6 17" id="KW-0812">Transmembrane</keyword>
<keyword evidence="12 15" id="KW-0408">Iron</keyword>
<evidence type="ECO:0000256" key="8">
    <source>
        <dbReference type="ARBA" id="ARBA00022824"/>
    </source>
</evidence>
<keyword evidence="19" id="KW-1185">Reference proteome</keyword>
<feature type="transmembrane region" description="Helical" evidence="17">
    <location>
        <begin position="6"/>
        <end position="23"/>
    </location>
</feature>
<comment type="cofactor">
    <cofactor evidence="1 15">
        <name>heme</name>
        <dbReference type="ChEBI" id="CHEBI:30413"/>
    </cofactor>
</comment>
<evidence type="ECO:0000256" key="15">
    <source>
        <dbReference type="PIRSR" id="PIRSR602401-1"/>
    </source>
</evidence>
<dbReference type="Gene3D" id="1.10.630.10">
    <property type="entry name" value="Cytochrome P450"/>
    <property type="match status" value="1"/>
</dbReference>
<evidence type="ECO:0000256" key="9">
    <source>
        <dbReference type="ARBA" id="ARBA00022848"/>
    </source>
</evidence>
<dbReference type="SUPFAM" id="SSF48264">
    <property type="entry name" value="Cytochrome P450"/>
    <property type="match status" value="1"/>
</dbReference>
<keyword evidence="14 17" id="KW-0472">Membrane</keyword>
<dbReference type="EMBL" id="JAUIZM010000005">
    <property type="protein sequence ID" value="KAK1382098.1"/>
    <property type="molecule type" value="Genomic_DNA"/>
</dbReference>
<evidence type="ECO:0000256" key="10">
    <source>
        <dbReference type="ARBA" id="ARBA00022989"/>
    </source>
</evidence>
<keyword evidence="8" id="KW-0256">Endoplasmic reticulum</keyword>
<evidence type="ECO:0000256" key="16">
    <source>
        <dbReference type="RuleBase" id="RU000461"/>
    </source>
</evidence>
<gene>
    <name evidence="18" type="ORF">POM88_019833</name>
</gene>
<protein>
    <submittedName>
        <fullName evidence="18">5-OH-xanthotoxin synthase</fullName>
    </submittedName>
</protein>
<dbReference type="Pfam" id="PF00067">
    <property type="entry name" value="p450"/>
    <property type="match status" value="1"/>
</dbReference>
<evidence type="ECO:0000256" key="13">
    <source>
        <dbReference type="ARBA" id="ARBA00023033"/>
    </source>
</evidence>
<evidence type="ECO:0000256" key="17">
    <source>
        <dbReference type="SAM" id="Phobius"/>
    </source>
</evidence>
<feature type="binding site" description="axial binding residue" evidence="15">
    <location>
        <position position="445"/>
    </location>
    <ligand>
        <name>heme</name>
        <dbReference type="ChEBI" id="CHEBI:30413"/>
    </ligand>
    <ligandPart>
        <name>Fe</name>
        <dbReference type="ChEBI" id="CHEBI:18248"/>
    </ligandPart>
</feature>
<evidence type="ECO:0000256" key="12">
    <source>
        <dbReference type="ARBA" id="ARBA00023004"/>
    </source>
</evidence>
<comment type="subcellular location">
    <subcellularLocation>
        <location evidence="2">Microsome membrane</location>
        <topology evidence="2">Single-pass membrane protein</topology>
    </subcellularLocation>
</comment>
<evidence type="ECO:0000256" key="7">
    <source>
        <dbReference type="ARBA" id="ARBA00022723"/>
    </source>
</evidence>
<feature type="non-terminal residue" evidence="18">
    <location>
        <position position="505"/>
    </location>
</feature>
<evidence type="ECO:0000313" key="19">
    <source>
        <dbReference type="Proteomes" id="UP001237642"/>
    </source>
</evidence>
<dbReference type="AlphaFoldDB" id="A0AAD8MS72"/>
<accession>A0AAD8MS72</accession>
<dbReference type="PRINTS" id="PR00385">
    <property type="entry name" value="P450"/>
</dbReference>
<dbReference type="InterPro" id="IPR002401">
    <property type="entry name" value="Cyt_P450_E_grp-I"/>
</dbReference>
<dbReference type="GO" id="GO:0016705">
    <property type="term" value="F:oxidoreductase activity, acting on paired donors, with incorporation or reduction of molecular oxygen"/>
    <property type="evidence" value="ECO:0007669"/>
    <property type="project" value="InterPro"/>
</dbReference>
<dbReference type="Proteomes" id="UP001237642">
    <property type="component" value="Unassembled WGS sequence"/>
</dbReference>
<dbReference type="GO" id="GO:0009805">
    <property type="term" value="P:coumarin biosynthetic process"/>
    <property type="evidence" value="ECO:0007669"/>
    <property type="project" value="UniProtKB-ARBA"/>
</dbReference>
<dbReference type="PANTHER" id="PTHR47955">
    <property type="entry name" value="CYTOCHROME P450 FAMILY 71 PROTEIN"/>
    <property type="match status" value="1"/>
</dbReference>
<comment type="pathway">
    <text evidence="3">Secondary metabolite biosynthesis.</text>
</comment>
<evidence type="ECO:0000256" key="14">
    <source>
        <dbReference type="ARBA" id="ARBA00023136"/>
    </source>
</evidence>
<dbReference type="PRINTS" id="PR00463">
    <property type="entry name" value="EP450I"/>
</dbReference>
<comment type="caution">
    <text evidence="18">The sequence shown here is derived from an EMBL/GenBank/DDBJ whole genome shotgun (WGS) entry which is preliminary data.</text>
</comment>
<keyword evidence="7 15" id="KW-0479">Metal-binding</keyword>
<dbReference type="InterPro" id="IPR001128">
    <property type="entry name" value="Cyt_P450"/>
</dbReference>
<sequence>MDPVVIIFLILAFPIALVNLLRYHKKRVGGLSSPPGPRGLPFIGNFHQLYKTPCTHEYLWNLSRRYGSLVTLHMGSVPVLVVSSPKMAQEVMKTQDLIYCSRAQIAGTKTLSYNGLEMAFAPYNDHWRRVRKLCTLELFTQKRAQLCFRPVREQEISRMIGRFSETAAASKEVNAFECFSNLTTSVISRVAFGRRYDEEGLGKERFQRMLSDIDAMFIAFFVSDFFPKFGWIDRLSGLRARLDRTFKEMDMFYQEIIDEHLNPNRPESSTEDLIDVMLKSQGSFLTKDSIKGILLDIFNGGTGTSATALTWAMTSLLRNQGVMKKAQEEIRRVIGKKGNVDEDDIQNLPYLRAVVKETLRLYPPAPLLLPRVTMGSSIIGEDKEHMYMIKPKTLVYVSMYAIGRDPETWKDPMEFVPERFLERPDLDYKGQQFEYIPFGAGRRICVGIHLGVTTVELALANLLYTFDWEPPAGMRFEDIDDEAENGLAFQKKNALYLRPKKYNIH</sequence>
<dbReference type="InterPro" id="IPR036396">
    <property type="entry name" value="Cyt_P450_sf"/>
</dbReference>
<dbReference type="FunFam" id="1.10.630.10:FF:000011">
    <property type="entry name" value="Cytochrome P450 83B1"/>
    <property type="match status" value="1"/>
</dbReference>
<keyword evidence="11 16" id="KW-0560">Oxidoreductase</keyword>
<reference evidence="18" key="2">
    <citation type="submission" date="2023-05" db="EMBL/GenBank/DDBJ databases">
        <authorList>
            <person name="Schelkunov M.I."/>
        </authorList>
    </citation>
    <scope>NUCLEOTIDE SEQUENCE</scope>
    <source>
        <strain evidence="18">Hsosn_3</strain>
        <tissue evidence="18">Leaf</tissue>
    </source>
</reference>
<evidence type="ECO:0000256" key="6">
    <source>
        <dbReference type="ARBA" id="ARBA00022692"/>
    </source>
</evidence>
<comment type="similarity">
    <text evidence="4 16">Belongs to the cytochrome P450 family.</text>
</comment>
<evidence type="ECO:0000313" key="18">
    <source>
        <dbReference type="EMBL" id="KAK1382098.1"/>
    </source>
</evidence>
<keyword evidence="10 17" id="KW-1133">Transmembrane helix</keyword>
<evidence type="ECO:0000256" key="4">
    <source>
        <dbReference type="ARBA" id="ARBA00010617"/>
    </source>
</evidence>
<evidence type="ECO:0000256" key="2">
    <source>
        <dbReference type="ARBA" id="ARBA00004111"/>
    </source>
</evidence>
<evidence type="ECO:0000256" key="1">
    <source>
        <dbReference type="ARBA" id="ARBA00001971"/>
    </source>
</evidence>
<dbReference type="InterPro" id="IPR017972">
    <property type="entry name" value="Cyt_P450_CS"/>
</dbReference>
<evidence type="ECO:0000256" key="11">
    <source>
        <dbReference type="ARBA" id="ARBA00023002"/>
    </source>
</evidence>
<keyword evidence="5 15" id="KW-0349">Heme</keyword>
<keyword evidence="9" id="KW-0492">Microsome</keyword>
<dbReference type="GO" id="GO:0004497">
    <property type="term" value="F:monooxygenase activity"/>
    <property type="evidence" value="ECO:0007669"/>
    <property type="project" value="UniProtKB-KW"/>
</dbReference>
<dbReference type="GO" id="GO:0020037">
    <property type="term" value="F:heme binding"/>
    <property type="evidence" value="ECO:0007669"/>
    <property type="project" value="InterPro"/>
</dbReference>
<keyword evidence="13 16" id="KW-0503">Monooxygenase</keyword>
<organism evidence="18 19">
    <name type="scientific">Heracleum sosnowskyi</name>
    <dbReference type="NCBI Taxonomy" id="360622"/>
    <lineage>
        <taxon>Eukaryota</taxon>
        <taxon>Viridiplantae</taxon>
        <taxon>Streptophyta</taxon>
        <taxon>Embryophyta</taxon>
        <taxon>Tracheophyta</taxon>
        <taxon>Spermatophyta</taxon>
        <taxon>Magnoliopsida</taxon>
        <taxon>eudicotyledons</taxon>
        <taxon>Gunneridae</taxon>
        <taxon>Pentapetalae</taxon>
        <taxon>asterids</taxon>
        <taxon>campanulids</taxon>
        <taxon>Apiales</taxon>
        <taxon>Apiaceae</taxon>
        <taxon>Apioideae</taxon>
        <taxon>apioid superclade</taxon>
        <taxon>Tordylieae</taxon>
        <taxon>Tordyliinae</taxon>
        <taxon>Heracleum</taxon>
    </lineage>
</organism>
<dbReference type="PANTHER" id="PTHR47955:SF22">
    <property type="entry name" value="CYTOCHROME P450 83B1-LIKE"/>
    <property type="match status" value="1"/>
</dbReference>
<dbReference type="PROSITE" id="PS00086">
    <property type="entry name" value="CYTOCHROME_P450"/>
    <property type="match status" value="1"/>
</dbReference>
<reference evidence="18" key="1">
    <citation type="submission" date="2023-02" db="EMBL/GenBank/DDBJ databases">
        <title>Genome of toxic invasive species Heracleum sosnowskyi carries increased number of genes despite the absence of recent whole-genome duplications.</title>
        <authorList>
            <person name="Schelkunov M."/>
            <person name="Shtratnikova V."/>
            <person name="Makarenko M."/>
            <person name="Klepikova A."/>
            <person name="Omelchenko D."/>
            <person name="Novikova G."/>
            <person name="Obukhova E."/>
            <person name="Bogdanov V."/>
            <person name="Penin A."/>
            <person name="Logacheva M."/>
        </authorList>
    </citation>
    <scope>NUCLEOTIDE SEQUENCE</scope>
    <source>
        <strain evidence="18">Hsosn_3</strain>
        <tissue evidence="18">Leaf</tissue>
    </source>
</reference>
<name>A0AAD8MS72_9APIA</name>
<evidence type="ECO:0000256" key="5">
    <source>
        <dbReference type="ARBA" id="ARBA00022617"/>
    </source>
</evidence>
<evidence type="ECO:0000256" key="3">
    <source>
        <dbReference type="ARBA" id="ARBA00005179"/>
    </source>
</evidence>
<proteinExistence type="inferred from homology"/>
<dbReference type="GO" id="GO:0005506">
    <property type="term" value="F:iron ion binding"/>
    <property type="evidence" value="ECO:0007669"/>
    <property type="project" value="InterPro"/>
</dbReference>
<dbReference type="CDD" id="cd11072">
    <property type="entry name" value="CYP71-like"/>
    <property type="match status" value="1"/>
</dbReference>